<dbReference type="GO" id="GO:0003677">
    <property type="term" value="F:DNA binding"/>
    <property type="evidence" value="ECO:0007669"/>
    <property type="project" value="UniProtKB-KW"/>
</dbReference>
<proteinExistence type="inferred from homology"/>
<dbReference type="PANTHER" id="PTHR43133">
    <property type="entry name" value="RNA POLYMERASE ECF-TYPE SIGMA FACTO"/>
    <property type="match status" value="1"/>
</dbReference>
<dbReference type="InterPro" id="IPR007630">
    <property type="entry name" value="RNA_pol_sigma70_r4"/>
</dbReference>
<dbReference type="STRING" id="80852.AWOD_II_0856"/>
<dbReference type="HOGENOM" id="CLU_047691_9_3_6"/>
<comment type="similarity">
    <text evidence="1">Belongs to the sigma-70 factor family. ECF subfamily.</text>
</comment>
<keyword evidence="9" id="KW-1185">Reference proteome</keyword>
<dbReference type="Gene3D" id="1.10.10.10">
    <property type="entry name" value="Winged helix-like DNA-binding domain superfamily/Winged helix DNA-binding domain"/>
    <property type="match status" value="1"/>
</dbReference>
<dbReference type="SUPFAM" id="SSF88946">
    <property type="entry name" value="Sigma2 domain of RNA polymerase sigma factors"/>
    <property type="match status" value="1"/>
</dbReference>
<dbReference type="KEGG" id="awd:AWOD_II_0856"/>
<dbReference type="Pfam" id="PF04542">
    <property type="entry name" value="Sigma70_r2"/>
    <property type="match status" value="1"/>
</dbReference>
<dbReference type="Pfam" id="PF04545">
    <property type="entry name" value="Sigma70_r4"/>
    <property type="match status" value="1"/>
</dbReference>
<dbReference type="SUPFAM" id="SSF88659">
    <property type="entry name" value="Sigma3 and sigma4 domains of RNA polymerase sigma factors"/>
    <property type="match status" value="1"/>
</dbReference>
<evidence type="ECO:0000259" key="7">
    <source>
        <dbReference type="Pfam" id="PF04545"/>
    </source>
</evidence>
<keyword evidence="4" id="KW-0238">DNA-binding</keyword>
<dbReference type="InterPro" id="IPR036388">
    <property type="entry name" value="WH-like_DNA-bd_sf"/>
</dbReference>
<dbReference type="InterPro" id="IPR007627">
    <property type="entry name" value="RNA_pol_sigma70_r2"/>
</dbReference>
<feature type="domain" description="RNA polymerase sigma-70 region 4" evidence="7">
    <location>
        <begin position="150"/>
        <end position="198"/>
    </location>
</feature>
<dbReference type="CDD" id="cd06171">
    <property type="entry name" value="Sigma70_r4"/>
    <property type="match status" value="1"/>
</dbReference>
<dbReference type="AlphaFoldDB" id="A0A090I7F1"/>
<dbReference type="PANTHER" id="PTHR43133:SF62">
    <property type="entry name" value="RNA POLYMERASE SIGMA FACTOR SIGZ"/>
    <property type="match status" value="1"/>
</dbReference>
<dbReference type="GO" id="GO:0016987">
    <property type="term" value="F:sigma factor activity"/>
    <property type="evidence" value="ECO:0007669"/>
    <property type="project" value="UniProtKB-KW"/>
</dbReference>
<dbReference type="InterPro" id="IPR013324">
    <property type="entry name" value="RNA_pol_sigma_r3/r4-like"/>
</dbReference>
<evidence type="ECO:0000256" key="5">
    <source>
        <dbReference type="ARBA" id="ARBA00023163"/>
    </source>
</evidence>
<evidence type="ECO:0000256" key="1">
    <source>
        <dbReference type="ARBA" id="ARBA00010641"/>
    </source>
</evidence>
<dbReference type="InterPro" id="IPR013325">
    <property type="entry name" value="RNA_pol_sigma_r2"/>
</dbReference>
<evidence type="ECO:0000256" key="3">
    <source>
        <dbReference type="ARBA" id="ARBA00023082"/>
    </source>
</evidence>
<protein>
    <submittedName>
        <fullName evidence="8">RNA polymerase sigma-70 factor</fullName>
    </submittedName>
</protein>
<dbReference type="NCBIfam" id="NF008890">
    <property type="entry name" value="PRK11924.1-3"/>
    <property type="match status" value="1"/>
</dbReference>
<name>A0A090I7F1_9GAMM</name>
<dbReference type="GO" id="GO:0006352">
    <property type="term" value="P:DNA-templated transcription initiation"/>
    <property type="evidence" value="ECO:0007669"/>
    <property type="project" value="InterPro"/>
</dbReference>
<keyword evidence="2" id="KW-0805">Transcription regulation</keyword>
<accession>A0A090I7F1</accession>
<organism evidence="8 9">
    <name type="scientific">Aliivibrio wodanis</name>
    <dbReference type="NCBI Taxonomy" id="80852"/>
    <lineage>
        <taxon>Bacteria</taxon>
        <taxon>Pseudomonadati</taxon>
        <taxon>Pseudomonadota</taxon>
        <taxon>Gammaproteobacteria</taxon>
        <taxon>Vibrionales</taxon>
        <taxon>Vibrionaceae</taxon>
        <taxon>Aliivibrio</taxon>
    </lineage>
</organism>
<reference evidence="9" key="1">
    <citation type="submission" date="2014-09" db="EMBL/GenBank/DDBJ databases">
        <authorList>
            <person name="Hjerde E."/>
        </authorList>
    </citation>
    <scope>NUCLEOTIDE SEQUENCE [LARGE SCALE GENOMIC DNA]</scope>
    <source>
        <strain evidence="9">06/09/139</strain>
    </source>
</reference>
<dbReference type="Gene3D" id="1.10.1740.10">
    <property type="match status" value="1"/>
</dbReference>
<dbReference type="InterPro" id="IPR014284">
    <property type="entry name" value="RNA_pol_sigma-70_dom"/>
</dbReference>
<sequence length="203" mass="23654">MQNQHIEVGSRMNSTYKLVQSEEEIAQLDLWLNLVSESQDKQAFSELFTWFAPKIRAYGLKKFNDPTLAMDLVQETMTLIWRKAALFNQAKGNASGWIFTVMRNHSFDMLRKMQSNREDTVSDELWPLFDKQVEAVELDWLETKKLKKAVSVLPSNQRVVVEGIYEQGLTQQELSEQLSEPIGTIKSRLRLALTKLRQEYEHE</sequence>
<keyword evidence="3" id="KW-0731">Sigma factor</keyword>
<evidence type="ECO:0000313" key="8">
    <source>
        <dbReference type="EMBL" id="CED57481.1"/>
    </source>
</evidence>
<dbReference type="NCBIfam" id="TIGR02937">
    <property type="entry name" value="sigma70-ECF"/>
    <property type="match status" value="1"/>
</dbReference>
<dbReference type="PATRIC" id="fig|80852.17.peg.3644"/>
<evidence type="ECO:0000259" key="6">
    <source>
        <dbReference type="Pfam" id="PF04542"/>
    </source>
</evidence>
<keyword evidence="5" id="KW-0804">Transcription</keyword>
<dbReference type="Proteomes" id="UP000032427">
    <property type="component" value="Chromosome 2"/>
</dbReference>
<dbReference type="InterPro" id="IPR039425">
    <property type="entry name" value="RNA_pol_sigma-70-like"/>
</dbReference>
<evidence type="ECO:0000256" key="2">
    <source>
        <dbReference type="ARBA" id="ARBA00023015"/>
    </source>
</evidence>
<feature type="domain" description="RNA polymerase sigma-70 region 2" evidence="6">
    <location>
        <begin position="51"/>
        <end position="113"/>
    </location>
</feature>
<evidence type="ECO:0000256" key="4">
    <source>
        <dbReference type="ARBA" id="ARBA00023125"/>
    </source>
</evidence>
<dbReference type="EMBL" id="LN554847">
    <property type="protein sequence ID" value="CED57481.1"/>
    <property type="molecule type" value="Genomic_DNA"/>
</dbReference>
<dbReference type="OrthoDB" id="9784272at2"/>
<evidence type="ECO:0000313" key="9">
    <source>
        <dbReference type="Proteomes" id="UP000032427"/>
    </source>
</evidence>
<gene>
    <name evidence="8" type="ORF">AWOD_II_0856</name>
</gene>